<dbReference type="AlphaFoldDB" id="A0A1U7LMR2"/>
<comment type="caution">
    <text evidence="1">The sequence shown here is derived from an EMBL/GenBank/DDBJ whole genome shotgun (WGS) entry which is preliminary data.</text>
</comment>
<organism evidence="1 2">
    <name type="scientific">Neolecta irregularis (strain DAH-3)</name>
    <dbReference type="NCBI Taxonomy" id="1198029"/>
    <lineage>
        <taxon>Eukaryota</taxon>
        <taxon>Fungi</taxon>
        <taxon>Dikarya</taxon>
        <taxon>Ascomycota</taxon>
        <taxon>Taphrinomycotina</taxon>
        <taxon>Neolectales</taxon>
        <taxon>Neolectaceae</taxon>
        <taxon>Neolecta</taxon>
    </lineage>
</organism>
<proteinExistence type="predicted"/>
<accession>A0A1U7LMR2</accession>
<protein>
    <submittedName>
        <fullName evidence="1">Uncharacterized protein</fullName>
    </submittedName>
</protein>
<keyword evidence="2" id="KW-1185">Reference proteome</keyword>
<sequence>MLTILELSSCFMLEKPLSELLELVNSSAIAAGQCSIHETPQAHCSIAWTLLDTGISGSPEIPAIVETHIKASQLSQFEMQVTQVKCKIGKHITTMNLRDKVS</sequence>
<dbReference type="GO" id="GO:0004518">
    <property type="term" value="F:nuclease activity"/>
    <property type="evidence" value="ECO:0007669"/>
    <property type="project" value="InterPro"/>
</dbReference>
<evidence type="ECO:0000313" key="2">
    <source>
        <dbReference type="Proteomes" id="UP000186594"/>
    </source>
</evidence>
<dbReference type="Gene3D" id="3.90.1140.10">
    <property type="entry name" value="Cyclic phosphodiesterase"/>
    <property type="match status" value="1"/>
</dbReference>
<dbReference type="GO" id="GO:0034477">
    <property type="term" value="P:U6 snRNA 3'-end processing"/>
    <property type="evidence" value="ECO:0007669"/>
    <property type="project" value="InterPro"/>
</dbReference>
<gene>
    <name evidence="1" type="ORF">NEOLI_005081</name>
</gene>
<dbReference type="EMBL" id="LXFE01001060">
    <property type="protein sequence ID" value="OLL23960.1"/>
    <property type="molecule type" value="Genomic_DNA"/>
</dbReference>
<reference evidence="1 2" key="1">
    <citation type="submission" date="2016-04" db="EMBL/GenBank/DDBJ databases">
        <title>Evolutionary innovation and constraint leading to complex multicellularity in the Ascomycota.</title>
        <authorList>
            <person name="Cisse O."/>
            <person name="Nguyen A."/>
            <person name="Hewitt D.A."/>
            <person name="Jedd G."/>
            <person name="Stajich J.E."/>
        </authorList>
    </citation>
    <scope>NUCLEOTIDE SEQUENCE [LARGE SCALE GENOMIC DNA]</scope>
    <source>
        <strain evidence="1 2">DAH-3</strain>
    </source>
</reference>
<evidence type="ECO:0000313" key="1">
    <source>
        <dbReference type="EMBL" id="OLL23960.1"/>
    </source>
</evidence>
<dbReference type="Pfam" id="PF09749">
    <property type="entry name" value="HVSL"/>
    <property type="match status" value="1"/>
</dbReference>
<dbReference type="Proteomes" id="UP000186594">
    <property type="component" value="Unassembled WGS sequence"/>
</dbReference>
<name>A0A1U7LMR2_NEOID</name>
<dbReference type="InterPro" id="IPR027521">
    <property type="entry name" value="Usb1"/>
</dbReference>